<protein>
    <submittedName>
        <fullName evidence="2">Uncharacterized protein</fullName>
    </submittedName>
</protein>
<organism evidence="2">
    <name type="scientific">hydrothermal vent metagenome</name>
    <dbReference type="NCBI Taxonomy" id="652676"/>
    <lineage>
        <taxon>unclassified sequences</taxon>
        <taxon>metagenomes</taxon>
        <taxon>ecological metagenomes</taxon>
    </lineage>
</organism>
<sequence>MNIVRYAGYAFLFFAVIMSGFEAAWYLDARYLHMMTVEQAWQSYNATGLEHVQEAVAENYFSGMLGDVFDFLVGLPLLLVLLLTGAFLMFISRHSDAAG</sequence>
<proteinExistence type="predicted"/>
<feature type="transmembrane region" description="Helical" evidence="1">
    <location>
        <begin position="71"/>
        <end position="91"/>
    </location>
</feature>
<dbReference type="EMBL" id="UOED01000136">
    <property type="protein sequence ID" value="VAV99707.1"/>
    <property type="molecule type" value="Genomic_DNA"/>
</dbReference>
<name>A0A3B0S4D8_9ZZZZ</name>
<feature type="transmembrane region" description="Helical" evidence="1">
    <location>
        <begin position="7"/>
        <end position="27"/>
    </location>
</feature>
<evidence type="ECO:0000256" key="1">
    <source>
        <dbReference type="SAM" id="Phobius"/>
    </source>
</evidence>
<accession>A0A3B0S4D8</accession>
<keyword evidence="1" id="KW-0812">Transmembrane</keyword>
<keyword evidence="1" id="KW-0472">Membrane</keyword>
<evidence type="ECO:0000313" key="2">
    <source>
        <dbReference type="EMBL" id="VAV99707.1"/>
    </source>
</evidence>
<keyword evidence="1" id="KW-1133">Transmembrane helix</keyword>
<reference evidence="2" key="1">
    <citation type="submission" date="2018-06" db="EMBL/GenBank/DDBJ databases">
        <authorList>
            <person name="Zhirakovskaya E."/>
        </authorList>
    </citation>
    <scope>NUCLEOTIDE SEQUENCE</scope>
</reference>
<gene>
    <name evidence="2" type="ORF">MNBD_ALPHA02-24</name>
</gene>
<dbReference type="AlphaFoldDB" id="A0A3B0S4D8"/>